<evidence type="ECO:0000313" key="1">
    <source>
        <dbReference type="EMBL" id="RHY17424.1"/>
    </source>
</evidence>
<gene>
    <name evidence="1" type="ORF">DYB36_010604</name>
</gene>
<dbReference type="VEuPathDB" id="FungiDB:H257_16559"/>
<dbReference type="Proteomes" id="UP000265427">
    <property type="component" value="Unassembled WGS sequence"/>
</dbReference>
<reference evidence="1 2" key="1">
    <citation type="submission" date="2018-08" db="EMBL/GenBank/DDBJ databases">
        <title>Aphanomyces genome sequencing and annotation.</title>
        <authorList>
            <person name="Minardi D."/>
            <person name="Oidtmann B."/>
            <person name="Van Der Giezen M."/>
            <person name="Studholme D.J."/>
        </authorList>
    </citation>
    <scope>NUCLEOTIDE SEQUENCE [LARGE SCALE GENOMIC DNA]</scope>
    <source>
        <strain evidence="1 2">Kv</strain>
    </source>
</reference>
<organism evidence="1 2">
    <name type="scientific">Aphanomyces astaci</name>
    <name type="common">Crayfish plague agent</name>
    <dbReference type="NCBI Taxonomy" id="112090"/>
    <lineage>
        <taxon>Eukaryota</taxon>
        <taxon>Sar</taxon>
        <taxon>Stramenopiles</taxon>
        <taxon>Oomycota</taxon>
        <taxon>Saprolegniomycetes</taxon>
        <taxon>Saprolegniales</taxon>
        <taxon>Verrucalvaceae</taxon>
        <taxon>Aphanomyces</taxon>
    </lineage>
</organism>
<dbReference type="EMBL" id="QUSZ01003716">
    <property type="protein sequence ID" value="RHY17424.1"/>
    <property type="molecule type" value="Genomic_DNA"/>
</dbReference>
<evidence type="ECO:0000313" key="2">
    <source>
        <dbReference type="Proteomes" id="UP000265427"/>
    </source>
</evidence>
<accession>A0A397BFS7</accession>
<dbReference type="AlphaFoldDB" id="A0A397BFS7"/>
<sequence length="83" mass="9721">MYLNRELLSGHNDMLLQYARGALRGVWNWFFETPNCLFQLFVVVSFIDPGRITRDNVNHFKRYPSHDVLYPAGKTCSTCHTLK</sequence>
<protein>
    <submittedName>
        <fullName evidence="1">Uncharacterized protein</fullName>
    </submittedName>
</protein>
<comment type="caution">
    <text evidence="1">The sequence shown here is derived from an EMBL/GenBank/DDBJ whole genome shotgun (WGS) entry which is preliminary data.</text>
</comment>
<name>A0A397BFS7_APHAT</name>
<proteinExistence type="predicted"/>